<dbReference type="Proteomes" id="UP000485621">
    <property type="component" value="Unassembled WGS sequence"/>
</dbReference>
<comment type="caution">
    <text evidence="1">The sequence shown here is derived from an EMBL/GenBank/DDBJ whole genome shotgun (WGS) entry which is preliminary data.</text>
</comment>
<organism evidence="1">
    <name type="scientific">candidate division CPR1 bacterium ADurb.Bin160</name>
    <dbReference type="NCBI Taxonomy" id="1852826"/>
    <lineage>
        <taxon>Bacteria</taxon>
        <taxon>candidate division CPR1</taxon>
    </lineage>
</organism>
<gene>
    <name evidence="1" type="ORF">BWY04_01142</name>
</gene>
<dbReference type="EMBL" id="MWDB01000028">
    <property type="protein sequence ID" value="OQB40927.1"/>
    <property type="molecule type" value="Genomic_DNA"/>
</dbReference>
<reference evidence="1" key="1">
    <citation type="submission" date="2017-02" db="EMBL/GenBank/DDBJ databases">
        <title>Delving into the versatile metabolic prowess of the omnipresent phylum Bacteroidetes.</title>
        <authorList>
            <person name="Nobu M.K."/>
            <person name="Mei R."/>
            <person name="Narihiro T."/>
            <person name="Kuroda K."/>
            <person name="Liu W.-T."/>
        </authorList>
    </citation>
    <scope>NUCLEOTIDE SEQUENCE</scope>
    <source>
        <strain evidence="1">ADurb.Bin160</strain>
    </source>
</reference>
<proteinExistence type="predicted"/>
<accession>A0A1V5ZL20</accession>
<sequence>MAETIARYGGLAVLPQDMSIETLERVIKHVKSANPKYDTPITVKAKNTIRDAM</sequence>
<dbReference type="InterPro" id="IPR013785">
    <property type="entry name" value="Aldolase_TIM"/>
</dbReference>
<name>A0A1V5ZL20_9BACT</name>
<dbReference type="Gene3D" id="3.20.20.70">
    <property type="entry name" value="Aldolase class I"/>
    <property type="match status" value="1"/>
</dbReference>
<dbReference type="AlphaFoldDB" id="A0A1V5ZL20"/>
<protein>
    <submittedName>
        <fullName evidence="1">Inosine 5-monophosphate dehydrogenase</fullName>
    </submittedName>
</protein>
<evidence type="ECO:0000313" key="1">
    <source>
        <dbReference type="EMBL" id="OQB40927.1"/>
    </source>
</evidence>